<reference evidence="3 4" key="1">
    <citation type="journal article" date="2018" name="G3 (Bethesda)">
        <title>Phylogenetic and Phylogenomic Definition of Rhizopus Species.</title>
        <authorList>
            <person name="Gryganskyi A.P."/>
            <person name="Golan J."/>
            <person name="Dolatabadi S."/>
            <person name="Mondo S."/>
            <person name="Robb S."/>
            <person name="Idnurm A."/>
            <person name="Muszewska A."/>
            <person name="Steczkiewicz K."/>
            <person name="Masonjones S."/>
            <person name="Liao H.L."/>
            <person name="Gajdeczka M.T."/>
            <person name="Anike F."/>
            <person name="Vuek A."/>
            <person name="Anishchenko I.M."/>
            <person name="Voigt K."/>
            <person name="de Hoog G.S."/>
            <person name="Smith M.E."/>
            <person name="Heitman J."/>
            <person name="Vilgalys R."/>
            <person name="Stajich J.E."/>
        </authorList>
    </citation>
    <scope>NUCLEOTIDE SEQUENCE [LARGE SCALE GENOMIC DNA]</scope>
    <source>
        <strain evidence="3 4">CBS 357.93</strain>
    </source>
</reference>
<dbReference type="PROSITE" id="PS51834">
    <property type="entry name" value="DENN_FLCN_SMCR8"/>
    <property type="match status" value="1"/>
</dbReference>
<feature type="domain" description="UDENN FLCN/SMCR8-type" evidence="2">
    <location>
        <begin position="61"/>
        <end position="283"/>
    </location>
</feature>
<sequence length="283" mass="32714">MNALVALLHFCEVHGPCVVFCTQTMHEEQSLDMKKSNNGNCAACTAQFPLVNTGQSISEAKYLITTDEEYPNIKYIGTKTPPQNHLYKAVRLACVRSLTAEFCQGRDGPVLFGDDENGYVMSYMFKLRDSQARGEARFYSFMILMADRVYLISCWPFIVSAFKSMVIQLQERANVVFQKEKEAKQQQQQSSYYSISNRRGAPISQEQFFKRRSHTPLRSLVDLLGIKDIYIHIQAQFSFVLKLASRKRIEKLNPGRTESTLYLKMKEEYLAKRHQQQQKEEQE</sequence>
<protein>
    <recommendedName>
        <fullName evidence="2">UDENN FLCN/SMCR8-type domain-containing protein</fullName>
    </recommendedName>
</protein>
<dbReference type="Pfam" id="PF11704">
    <property type="entry name" value="Folliculin"/>
    <property type="match status" value="1"/>
</dbReference>
<feature type="signal peptide" evidence="1">
    <location>
        <begin position="1"/>
        <end position="15"/>
    </location>
</feature>
<dbReference type="GO" id="GO:0005096">
    <property type="term" value="F:GTPase activator activity"/>
    <property type="evidence" value="ECO:0007669"/>
    <property type="project" value="InterPro"/>
</dbReference>
<dbReference type="PANTHER" id="PTHR31441">
    <property type="entry name" value="FOLLICULIN FAMILY MEMBER"/>
    <property type="match status" value="1"/>
</dbReference>
<dbReference type="AlphaFoldDB" id="A0A367IXR4"/>
<dbReference type="GO" id="GO:0005829">
    <property type="term" value="C:cytosol"/>
    <property type="evidence" value="ECO:0007669"/>
    <property type="project" value="TreeGrafter"/>
</dbReference>
<gene>
    <name evidence="3" type="ORF">CU097_005285</name>
</gene>
<evidence type="ECO:0000256" key="1">
    <source>
        <dbReference type="SAM" id="SignalP"/>
    </source>
</evidence>
<dbReference type="OrthoDB" id="5599713at2759"/>
<keyword evidence="4" id="KW-1185">Reference proteome</keyword>
<evidence type="ECO:0000313" key="3">
    <source>
        <dbReference type="EMBL" id="RCH82457.1"/>
    </source>
</evidence>
<dbReference type="EMBL" id="PJQL01003008">
    <property type="protein sequence ID" value="RCH82457.1"/>
    <property type="molecule type" value="Genomic_DNA"/>
</dbReference>
<accession>A0A367IXR4</accession>
<dbReference type="InterPro" id="IPR021713">
    <property type="entry name" value="Folliculin"/>
</dbReference>
<proteinExistence type="predicted"/>
<comment type="caution">
    <text evidence="3">The sequence shown here is derived from an EMBL/GenBank/DDBJ whole genome shotgun (WGS) entry which is preliminary data.</text>
</comment>
<evidence type="ECO:0000313" key="4">
    <source>
        <dbReference type="Proteomes" id="UP000252139"/>
    </source>
</evidence>
<feature type="chain" id="PRO_5016570974" description="UDENN FLCN/SMCR8-type domain-containing protein" evidence="1">
    <location>
        <begin position="16"/>
        <end position="283"/>
    </location>
</feature>
<dbReference type="STRING" id="86630.A0A367IXR4"/>
<dbReference type="GO" id="GO:1904263">
    <property type="term" value="P:positive regulation of TORC1 signaling"/>
    <property type="evidence" value="ECO:0007669"/>
    <property type="project" value="TreeGrafter"/>
</dbReference>
<name>A0A367IXR4_RHIAZ</name>
<keyword evidence="1" id="KW-0732">Signal</keyword>
<dbReference type="PANTHER" id="PTHR31441:SF2">
    <property type="entry name" value="FOLLICULIN"/>
    <property type="match status" value="1"/>
</dbReference>
<dbReference type="InterPro" id="IPR037520">
    <property type="entry name" value="Folliculin/SMCR8_longin"/>
</dbReference>
<dbReference type="InterPro" id="IPR037521">
    <property type="entry name" value="FLCN/SMCR8_DENN"/>
</dbReference>
<organism evidence="3 4">
    <name type="scientific">Rhizopus azygosporus</name>
    <name type="common">Rhizopus microsporus var. azygosporus</name>
    <dbReference type="NCBI Taxonomy" id="86630"/>
    <lineage>
        <taxon>Eukaryota</taxon>
        <taxon>Fungi</taxon>
        <taxon>Fungi incertae sedis</taxon>
        <taxon>Mucoromycota</taxon>
        <taxon>Mucoromycotina</taxon>
        <taxon>Mucoromycetes</taxon>
        <taxon>Mucorales</taxon>
        <taxon>Mucorineae</taxon>
        <taxon>Rhizopodaceae</taxon>
        <taxon>Rhizopus</taxon>
    </lineage>
</organism>
<dbReference type="Proteomes" id="UP000252139">
    <property type="component" value="Unassembled WGS sequence"/>
</dbReference>
<evidence type="ECO:0000259" key="2">
    <source>
        <dbReference type="PROSITE" id="PS51834"/>
    </source>
</evidence>